<keyword evidence="2" id="KW-1185">Reference proteome</keyword>
<comment type="caution">
    <text evidence="1">The sequence shown here is derived from an EMBL/GenBank/DDBJ whole genome shotgun (WGS) entry which is preliminary data.</text>
</comment>
<evidence type="ECO:0000313" key="1">
    <source>
        <dbReference type="EMBL" id="TKA72144.1"/>
    </source>
</evidence>
<reference evidence="1 2" key="1">
    <citation type="submission" date="2017-03" db="EMBL/GenBank/DDBJ databases">
        <title>Genomes of endolithic fungi from Antarctica.</title>
        <authorList>
            <person name="Coleine C."/>
            <person name="Masonjones S."/>
            <person name="Stajich J.E."/>
        </authorList>
    </citation>
    <scope>NUCLEOTIDE SEQUENCE [LARGE SCALE GENOMIC DNA]</scope>
    <source>
        <strain evidence="1 2">CCFEE 5187</strain>
    </source>
</reference>
<dbReference type="EMBL" id="NAJN01000518">
    <property type="protein sequence ID" value="TKA72144.1"/>
    <property type="molecule type" value="Genomic_DNA"/>
</dbReference>
<dbReference type="Proteomes" id="UP000308768">
    <property type="component" value="Unassembled WGS sequence"/>
</dbReference>
<gene>
    <name evidence="1" type="ORF">B0A49_08893</name>
</gene>
<proteinExistence type="predicted"/>
<protein>
    <submittedName>
        <fullName evidence="1">Uncharacterized protein</fullName>
    </submittedName>
</protein>
<dbReference type="AlphaFoldDB" id="A0A4U0X6M9"/>
<evidence type="ECO:0000313" key="2">
    <source>
        <dbReference type="Proteomes" id="UP000308768"/>
    </source>
</evidence>
<accession>A0A4U0X6M9</accession>
<sequence>MAGAAVATAELVVVEVGVIETADDMVAAEDTAVAAEVDDAALDDAALATVGTTEADDVALADDAATAEIETDDAIELDTALLDGVNVAITLEADTEAEAVARLADDVDAGLNNAVGESTDTKADIKVMVVVLLWTAAEVEDAKDEAVDVIEELEGVGKDVVAQTTMLLIVEHPSGIVYVVVVEVVVVTMRTKGVAVTDKDVKLGEDDEELELVVVVVVTIGARGVAIAGEDVGTGEEDTEIEDMLVVVVTIGARGVVTPDVVDAELNNNDDKLDVRGVAATEAAEVELEGDDKAPGLVVARDVAVVDEGVEPRDKDAELELAVADATTVVLIE</sequence>
<name>A0A4U0X6M9_9PEZI</name>
<organism evidence="1 2">
    <name type="scientific">Cryomyces minteri</name>
    <dbReference type="NCBI Taxonomy" id="331657"/>
    <lineage>
        <taxon>Eukaryota</taxon>
        <taxon>Fungi</taxon>
        <taxon>Dikarya</taxon>
        <taxon>Ascomycota</taxon>
        <taxon>Pezizomycotina</taxon>
        <taxon>Dothideomycetes</taxon>
        <taxon>Dothideomycetes incertae sedis</taxon>
        <taxon>Cryomyces</taxon>
    </lineage>
</organism>